<feature type="domain" description="CzcB-like barrel-sandwich hybrid" evidence="4">
    <location>
        <begin position="75"/>
        <end position="192"/>
    </location>
</feature>
<keyword evidence="3" id="KW-0175">Coiled coil</keyword>
<name>A0ABP6Q9N0_9ACTN</name>
<evidence type="ECO:0000259" key="4">
    <source>
        <dbReference type="Pfam" id="PF25973"/>
    </source>
</evidence>
<dbReference type="RefSeq" id="WP_344828317.1">
    <property type="nucleotide sequence ID" value="NZ_BAAAUV010000006.1"/>
</dbReference>
<dbReference type="SUPFAM" id="SSF111369">
    <property type="entry name" value="HlyD-like secretion proteins"/>
    <property type="match status" value="1"/>
</dbReference>
<evidence type="ECO:0000256" key="2">
    <source>
        <dbReference type="ARBA" id="ARBA00009477"/>
    </source>
</evidence>
<dbReference type="Proteomes" id="UP001501237">
    <property type="component" value="Unassembled WGS sequence"/>
</dbReference>
<dbReference type="Gene3D" id="2.40.30.170">
    <property type="match status" value="1"/>
</dbReference>
<comment type="subcellular location">
    <subcellularLocation>
        <location evidence="1">Cell envelope</location>
    </subcellularLocation>
</comment>
<comment type="similarity">
    <text evidence="2">Belongs to the membrane fusion protein (MFP) (TC 8.A.1) family.</text>
</comment>
<dbReference type="Gene3D" id="2.40.50.100">
    <property type="match status" value="1"/>
</dbReference>
<evidence type="ECO:0000256" key="1">
    <source>
        <dbReference type="ARBA" id="ARBA00004196"/>
    </source>
</evidence>
<evidence type="ECO:0000313" key="6">
    <source>
        <dbReference type="EMBL" id="GAA3211639.1"/>
    </source>
</evidence>
<dbReference type="InterPro" id="IPR006143">
    <property type="entry name" value="RND_pump_MFP"/>
</dbReference>
<dbReference type="PANTHER" id="PTHR32347:SF14">
    <property type="entry name" value="EFFLUX SYSTEM COMPONENT YKNX-RELATED"/>
    <property type="match status" value="1"/>
</dbReference>
<keyword evidence="7" id="KW-1185">Reference proteome</keyword>
<comment type="caution">
    <text evidence="6">The sequence shown here is derived from an EMBL/GenBank/DDBJ whole genome shotgun (WGS) entry which is preliminary data.</text>
</comment>
<organism evidence="6 7">
    <name type="scientific">Actinocorallia longicatena</name>
    <dbReference type="NCBI Taxonomy" id="111803"/>
    <lineage>
        <taxon>Bacteria</taxon>
        <taxon>Bacillati</taxon>
        <taxon>Actinomycetota</taxon>
        <taxon>Actinomycetes</taxon>
        <taxon>Streptosporangiales</taxon>
        <taxon>Thermomonosporaceae</taxon>
        <taxon>Actinocorallia</taxon>
    </lineage>
</organism>
<dbReference type="NCBIfam" id="TIGR01730">
    <property type="entry name" value="RND_mfp"/>
    <property type="match status" value="1"/>
</dbReference>
<sequence>MGSLNRKKTAIAGGVLGIALVGAGVAVFGGGDGSSPATAAATPDPGVSAAAVAASGSVSASGTVEAARVRDLSFTTAGTVTVLNVEAGDKVGKGDVIARVDSTEAQQNVHAAYLGLTEAGDALDKAGAKSTSDTAYKSAYAKYVQARNAYNKADRALTGTKIVAPFAGTVTAVSATKGAEAQAGTSVVTLTDLSDLTVTADFTEADTTRLKKGQKASVTFDSLGKTVTGEVVSIAPVPVSSTSETTAQGPQTQSSTTVVQYAVGIELSSVPAKARAGQGVTVEVKI</sequence>
<dbReference type="InterPro" id="IPR058636">
    <property type="entry name" value="Beta-barrel_YknX"/>
</dbReference>
<accession>A0ABP6Q9N0</accession>
<evidence type="ECO:0000259" key="5">
    <source>
        <dbReference type="Pfam" id="PF25990"/>
    </source>
</evidence>
<dbReference type="Pfam" id="PF25973">
    <property type="entry name" value="BSH_CzcB"/>
    <property type="match status" value="1"/>
</dbReference>
<feature type="domain" description="YknX-like beta-barrel" evidence="5">
    <location>
        <begin position="196"/>
        <end position="284"/>
    </location>
</feature>
<dbReference type="EMBL" id="BAAAUV010000006">
    <property type="protein sequence ID" value="GAA3211639.1"/>
    <property type="molecule type" value="Genomic_DNA"/>
</dbReference>
<dbReference type="InterPro" id="IPR050465">
    <property type="entry name" value="UPF0194_transport"/>
</dbReference>
<dbReference type="Pfam" id="PF25990">
    <property type="entry name" value="Beta-barrel_YknX"/>
    <property type="match status" value="1"/>
</dbReference>
<dbReference type="PANTHER" id="PTHR32347">
    <property type="entry name" value="EFFLUX SYSTEM COMPONENT YKNX-RELATED"/>
    <property type="match status" value="1"/>
</dbReference>
<evidence type="ECO:0000256" key="3">
    <source>
        <dbReference type="ARBA" id="ARBA00023054"/>
    </source>
</evidence>
<proteinExistence type="inferred from homology"/>
<dbReference type="InterPro" id="IPR058647">
    <property type="entry name" value="BSH_CzcB-like"/>
</dbReference>
<reference evidence="7" key="1">
    <citation type="journal article" date="2019" name="Int. J. Syst. Evol. Microbiol.">
        <title>The Global Catalogue of Microorganisms (GCM) 10K type strain sequencing project: providing services to taxonomists for standard genome sequencing and annotation.</title>
        <authorList>
            <consortium name="The Broad Institute Genomics Platform"/>
            <consortium name="The Broad Institute Genome Sequencing Center for Infectious Disease"/>
            <person name="Wu L."/>
            <person name="Ma J."/>
        </authorList>
    </citation>
    <scope>NUCLEOTIDE SEQUENCE [LARGE SCALE GENOMIC DNA]</scope>
    <source>
        <strain evidence="7">JCM 9377</strain>
    </source>
</reference>
<evidence type="ECO:0000313" key="7">
    <source>
        <dbReference type="Proteomes" id="UP001501237"/>
    </source>
</evidence>
<gene>
    <name evidence="6" type="ORF">GCM10010468_30440</name>
</gene>
<protein>
    <submittedName>
        <fullName evidence="6">Uncharacterized protein</fullName>
    </submittedName>
</protein>